<evidence type="ECO:0000256" key="11">
    <source>
        <dbReference type="RuleBase" id="RU004136"/>
    </source>
</evidence>
<evidence type="ECO:0000313" key="16">
    <source>
        <dbReference type="Proteomes" id="UP000648908"/>
    </source>
</evidence>
<keyword evidence="3 10" id="KW-0132">Cell division</keyword>
<comment type="subcellular location">
    <subcellularLocation>
        <location evidence="10 11">Cytoplasm</location>
    </subcellularLocation>
</comment>
<proteinExistence type="inferred from homology"/>
<evidence type="ECO:0000256" key="8">
    <source>
        <dbReference type="ARBA" id="ARBA00023306"/>
    </source>
</evidence>
<dbReference type="GO" id="GO:0005524">
    <property type="term" value="F:ATP binding"/>
    <property type="evidence" value="ECO:0007669"/>
    <property type="project" value="UniProtKB-UniRule"/>
</dbReference>
<keyword evidence="16" id="KW-1185">Reference proteome</keyword>
<name>A0A8K0VBQ8_9RHOB</name>
<dbReference type="GO" id="GO:0051301">
    <property type="term" value="P:cell division"/>
    <property type="evidence" value="ECO:0007669"/>
    <property type="project" value="UniProtKB-KW"/>
</dbReference>
<feature type="domain" description="Mur ligase central" evidence="14">
    <location>
        <begin position="112"/>
        <end position="316"/>
    </location>
</feature>
<keyword evidence="8 10" id="KW-0131">Cell cycle</keyword>
<comment type="caution">
    <text evidence="15">The sequence shown here is derived from an EMBL/GenBank/DDBJ whole genome shotgun (WGS) entry which is preliminary data.</text>
</comment>
<dbReference type="InterPro" id="IPR000713">
    <property type="entry name" value="Mur_ligase_N"/>
</dbReference>
<dbReference type="SUPFAM" id="SSF53244">
    <property type="entry name" value="MurD-like peptide ligases, peptide-binding domain"/>
    <property type="match status" value="1"/>
</dbReference>
<dbReference type="GO" id="GO:0071555">
    <property type="term" value="P:cell wall organization"/>
    <property type="evidence" value="ECO:0007669"/>
    <property type="project" value="UniProtKB-KW"/>
</dbReference>
<dbReference type="PANTHER" id="PTHR43024:SF1">
    <property type="entry name" value="UDP-N-ACETYLMURAMOYL-TRIPEPTIDE--D-ALANYL-D-ALANINE LIGASE"/>
    <property type="match status" value="1"/>
</dbReference>
<dbReference type="GO" id="GO:0009252">
    <property type="term" value="P:peptidoglycan biosynthetic process"/>
    <property type="evidence" value="ECO:0007669"/>
    <property type="project" value="UniProtKB-UniRule"/>
</dbReference>
<dbReference type="EMBL" id="JAESVN010000001">
    <property type="protein sequence ID" value="MBL4916240.1"/>
    <property type="molecule type" value="Genomic_DNA"/>
</dbReference>
<dbReference type="RefSeq" id="WP_202686902.1">
    <property type="nucleotide sequence ID" value="NZ_JAESVN010000001.1"/>
</dbReference>
<dbReference type="AlphaFoldDB" id="A0A8K0VBQ8"/>
<accession>A0A8K0VBQ8</accession>
<evidence type="ECO:0000259" key="12">
    <source>
        <dbReference type="Pfam" id="PF01225"/>
    </source>
</evidence>
<keyword evidence="7 10" id="KW-0573">Peptidoglycan synthesis</keyword>
<dbReference type="GO" id="GO:0008360">
    <property type="term" value="P:regulation of cell shape"/>
    <property type="evidence" value="ECO:0007669"/>
    <property type="project" value="UniProtKB-KW"/>
</dbReference>
<keyword evidence="4 10" id="KW-0547">Nucleotide-binding</keyword>
<evidence type="ECO:0000256" key="6">
    <source>
        <dbReference type="ARBA" id="ARBA00022960"/>
    </source>
</evidence>
<evidence type="ECO:0000256" key="5">
    <source>
        <dbReference type="ARBA" id="ARBA00022840"/>
    </source>
</evidence>
<dbReference type="Gene3D" id="3.90.190.20">
    <property type="entry name" value="Mur ligase, C-terminal domain"/>
    <property type="match status" value="1"/>
</dbReference>
<dbReference type="SUPFAM" id="SSF53623">
    <property type="entry name" value="MurD-like peptide ligases, catalytic domain"/>
    <property type="match status" value="1"/>
</dbReference>
<keyword evidence="1 10" id="KW-0963">Cytoplasm</keyword>
<dbReference type="Gene3D" id="3.40.1390.10">
    <property type="entry name" value="MurE/MurF, N-terminal domain"/>
    <property type="match status" value="1"/>
</dbReference>
<evidence type="ECO:0000256" key="9">
    <source>
        <dbReference type="ARBA" id="ARBA00023316"/>
    </source>
</evidence>
<dbReference type="InterPro" id="IPR013221">
    <property type="entry name" value="Mur_ligase_cen"/>
</dbReference>
<reference evidence="15" key="1">
    <citation type="submission" date="2021-01" db="EMBL/GenBank/DDBJ databases">
        <title>Tabrizicola alba sp. nov. a motile alkaliphilic bacterium isolated from a soda lake.</title>
        <authorList>
            <person name="Szuroczki S."/>
            <person name="Abbaszade G."/>
            <person name="Schumann P."/>
            <person name="Toth E."/>
        </authorList>
    </citation>
    <scope>NUCLEOTIDE SEQUENCE</scope>
    <source>
        <strain evidence="15">DMG-N-6</strain>
    </source>
</reference>
<dbReference type="InterPro" id="IPR004101">
    <property type="entry name" value="Mur_ligase_C"/>
</dbReference>
<dbReference type="Gene3D" id="3.40.1190.10">
    <property type="entry name" value="Mur-like, catalytic domain"/>
    <property type="match status" value="1"/>
</dbReference>
<comment type="function">
    <text evidence="10 11">Involved in cell wall formation. Catalyzes the final step in the synthesis of UDP-N-acetylmuramoyl-pentapeptide, the precursor of murein.</text>
</comment>
<feature type="domain" description="Mur ligase N-terminal catalytic" evidence="12">
    <location>
        <begin position="27"/>
        <end position="95"/>
    </location>
</feature>
<evidence type="ECO:0000256" key="2">
    <source>
        <dbReference type="ARBA" id="ARBA00022598"/>
    </source>
</evidence>
<dbReference type="InterPro" id="IPR035911">
    <property type="entry name" value="MurE/MurF_N"/>
</dbReference>
<dbReference type="UniPathway" id="UPA00219"/>
<dbReference type="InterPro" id="IPR051046">
    <property type="entry name" value="MurCDEF_CellWall_CoF430Synth"/>
</dbReference>
<dbReference type="InterPro" id="IPR036615">
    <property type="entry name" value="Mur_ligase_C_dom_sf"/>
</dbReference>
<comment type="pathway">
    <text evidence="10 11">Cell wall biogenesis; peptidoglycan biosynthesis.</text>
</comment>
<dbReference type="HAMAP" id="MF_02019">
    <property type="entry name" value="MurF"/>
    <property type="match status" value="1"/>
</dbReference>
<evidence type="ECO:0000259" key="13">
    <source>
        <dbReference type="Pfam" id="PF02875"/>
    </source>
</evidence>
<dbReference type="Proteomes" id="UP000648908">
    <property type="component" value="Unassembled WGS sequence"/>
</dbReference>
<keyword evidence="6 10" id="KW-0133">Cell shape</keyword>
<evidence type="ECO:0000256" key="4">
    <source>
        <dbReference type="ARBA" id="ARBA00022741"/>
    </source>
</evidence>
<comment type="similarity">
    <text evidence="10">Belongs to the MurCDEF family. MurF subfamily.</text>
</comment>
<evidence type="ECO:0000313" key="15">
    <source>
        <dbReference type="EMBL" id="MBL4916240.1"/>
    </source>
</evidence>
<sequence length="501" mass="51725">MTDLTPLWTSAEIEAATGGRAARSFDVQGISIDTRTLQPGDLFVALKDARDGHEFVAQALQKGAAGAMVSYRPEALAADAPLLVVPDVLAALTALGAAGRARLAPDARVIAVTGSVGKTSTKEMLRAAFEAQGALHAAEASYNNHWGVPLTLARMPAATRIAVLEIGMNHPGEIAPLARLARPHLALITTVAPAHMEAFAAIGGLEAIAREKAAILDGLEPSGIAVLPADLEVTPILTSVASLAGVTTLMFGSHAQADYRLADVQVTDSATIARAHAPALPGEEGGAGGPTGRDLLFKLSTPGRHFAANALAVLAASDALGFDPTITVTDLGRWAPPSGRGRRETILLDPVEGLEFGLIDDAFNANPASMAAALDLLAACAPTHGIGRLLTGRRIAILGDMLELGPEETALHAAIATHPALAQVALVHCVGPRMRALHTALPRNRRGHWVERAEDLAAMAPALVDAGDILLVKGSKGIRVSLVVDALRKLGQPTAGRTEGT</sequence>
<dbReference type="GO" id="GO:0047480">
    <property type="term" value="F:UDP-N-acetylmuramoyl-tripeptide-D-alanyl-D-alanine ligase activity"/>
    <property type="evidence" value="ECO:0007669"/>
    <property type="project" value="UniProtKB-UniRule"/>
</dbReference>
<dbReference type="SUPFAM" id="SSF63418">
    <property type="entry name" value="MurE/MurF N-terminal domain"/>
    <property type="match status" value="1"/>
</dbReference>
<dbReference type="Pfam" id="PF08245">
    <property type="entry name" value="Mur_ligase_M"/>
    <property type="match status" value="1"/>
</dbReference>
<comment type="catalytic activity">
    <reaction evidence="10 11">
        <text>D-alanyl-D-alanine + UDP-N-acetyl-alpha-D-muramoyl-L-alanyl-gamma-D-glutamyl-meso-2,6-diaminopimelate + ATP = UDP-N-acetyl-alpha-D-muramoyl-L-alanyl-gamma-D-glutamyl-meso-2,6-diaminopimeloyl-D-alanyl-D-alanine + ADP + phosphate + H(+)</text>
        <dbReference type="Rhea" id="RHEA:28374"/>
        <dbReference type="ChEBI" id="CHEBI:15378"/>
        <dbReference type="ChEBI" id="CHEBI:30616"/>
        <dbReference type="ChEBI" id="CHEBI:43474"/>
        <dbReference type="ChEBI" id="CHEBI:57822"/>
        <dbReference type="ChEBI" id="CHEBI:61386"/>
        <dbReference type="ChEBI" id="CHEBI:83905"/>
        <dbReference type="ChEBI" id="CHEBI:456216"/>
        <dbReference type="EC" id="6.3.2.10"/>
    </reaction>
</comment>
<dbReference type="EC" id="6.3.2.10" evidence="10 11"/>
<evidence type="ECO:0000256" key="7">
    <source>
        <dbReference type="ARBA" id="ARBA00022984"/>
    </source>
</evidence>
<dbReference type="InterPro" id="IPR005863">
    <property type="entry name" value="UDP-N-AcMur_synth"/>
</dbReference>
<gene>
    <name evidence="10 15" type="primary">murF</name>
    <name evidence="15" type="ORF">JL811_03315</name>
</gene>
<evidence type="ECO:0000256" key="1">
    <source>
        <dbReference type="ARBA" id="ARBA00022490"/>
    </source>
</evidence>
<organism evidence="15 16">
    <name type="scientific">Szabonella alba</name>
    <dbReference type="NCBI Taxonomy" id="2804194"/>
    <lineage>
        <taxon>Bacteria</taxon>
        <taxon>Pseudomonadati</taxon>
        <taxon>Pseudomonadota</taxon>
        <taxon>Alphaproteobacteria</taxon>
        <taxon>Rhodobacterales</taxon>
        <taxon>Paracoccaceae</taxon>
        <taxon>Szabonella</taxon>
    </lineage>
</organism>
<dbReference type="InterPro" id="IPR036565">
    <property type="entry name" value="Mur-like_cat_sf"/>
</dbReference>
<feature type="binding site" evidence="10">
    <location>
        <begin position="114"/>
        <end position="120"/>
    </location>
    <ligand>
        <name>ATP</name>
        <dbReference type="ChEBI" id="CHEBI:30616"/>
    </ligand>
</feature>
<dbReference type="GO" id="GO:0005737">
    <property type="term" value="C:cytoplasm"/>
    <property type="evidence" value="ECO:0007669"/>
    <property type="project" value="UniProtKB-SubCell"/>
</dbReference>
<dbReference type="PANTHER" id="PTHR43024">
    <property type="entry name" value="UDP-N-ACETYLMURAMOYL-TRIPEPTIDE--D-ALANYL-D-ALANINE LIGASE"/>
    <property type="match status" value="1"/>
</dbReference>
<evidence type="ECO:0000256" key="10">
    <source>
        <dbReference type="HAMAP-Rule" id="MF_02019"/>
    </source>
</evidence>
<dbReference type="NCBIfam" id="TIGR01143">
    <property type="entry name" value="murF"/>
    <property type="match status" value="1"/>
</dbReference>
<evidence type="ECO:0000256" key="3">
    <source>
        <dbReference type="ARBA" id="ARBA00022618"/>
    </source>
</evidence>
<dbReference type="Pfam" id="PF01225">
    <property type="entry name" value="Mur_ligase"/>
    <property type="match status" value="1"/>
</dbReference>
<keyword evidence="2 10" id="KW-0436">Ligase</keyword>
<keyword evidence="5 10" id="KW-0067">ATP-binding</keyword>
<feature type="domain" description="Mur ligase C-terminal" evidence="13">
    <location>
        <begin position="358"/>
        <end position="475"/>
    </location>
</feature>
<keyword evidence="9 10" id="KW-0961">Cell wall biogenesis/degradation</keyword>
<evidence type="ECO:0000259" key="14">
    <source>
        <dbReference type="Pfam" id="PF08245"/>
    </source>
</evidence>
<protein>
    <recommendedName>
        <fullName evidence="10 11">UDP-N-acetylmuramoyl-tripeptide--D-alanyl-D-alanine ligase</fullName>
        <ecNumber evidence="10 11">6.3.2.10</ecNumber>
    </recommendedName>
    <alternativeName>
        <fullName evidence="10">D-alanyl-D-alanine-adding enzyme</fullName>
    </alternativeName>
</protein>
<dbReference type="Pfam" id="PF02875">
    <property type="entry name" value="Mur_ligase_C"/>
    <property type="match status" value="1"/>
</dbReference>